<dbReference type="STRING" id="69332.A0A388KLY6"/>
<feature type="transmembrane region" description="Helical" evidence="10">
    <location>
        <begin position="48"/>
        <end position="66"/>
    </location>
</feature>
<feature type="region of interest" description="Disordered" evidence="9">
    <location>
        <begin position="832"/>
        <end position="882"/>
    </location>
</feature>
<evidence type="ECO:0000256" key="4">
    <source>
        <dbReference type="ARBA" id="ARBA00022692"/>
    </source>
</evidence>
<dbReference type="InterPro" id="IPR056788">
    <property type="entry name" value="ABCA2/9/11_C"/>
</dbReference>
<gene>
    <name evidence="12" type="ORF">CBR_g8373</name>
</gene>
<organism evidence="12 13">
    <name type="scientific">Chara braunii</name>
    <name type="common">Braun's stonewort</name>
    <dbReference type="NCBI Taxonomy" id="69332"/>
    <lineage>
        <taxon>Eukaryota</taxon>
        <taxon>Viridiplantae</taxon>
        <taxon>Streptophyta</taxon>
        <taxon>Charophyceae</taxon>
        <taxon>Charales</taxon>
        <taxon>Characeae</taxon>
        <taxon>Chara</taxon>
    </lineage>
</organism>
<evidence type="ECO:0000259" key="11">
    <source>
        <dbReference type="PROSITE" id="PS50893"/>
    </source>
</evidence>
<reference evidence="12 13" key="1">
    <citation type="journal article" date="2018" name="Cell">
        <title>The Chara Genome: Secondary Complexity and Implications for Plant Terrestrialization.</title>
        <authorList>
            <person name="Nishiyama T."/>
            <person name="Sakayama H."/>
            <person name="Vries J.D."/>
            <person name="Buschmann H."/>
            <person name="Saint-Marcoux D."/>
            <person name="Ullrich K.K."/>
            <person name="Haas F.B."/>
            <person name="Vanderstraeten L."/>
            <person name="Becker D."/>
            <person name="Lang D."/>
            <person name="Vosolsobe S."/>
            <person name="Rombauts S."/>
            <person name="Wilhelmsson P.K.I."/>
            <person name="Janitza P."/>
            <person name="Kern R."/>
            <person name="Heyl A."/>
            <person name="Rumpler F."/>
            <person name="Villalobos L.I.A.C."/>
            <person name="Clay J.M."/>
            <person name="Skokan R."/>
            <person name="Toyoda A."/>
            <person name="Suzuki Y."/>
            <person name="Kagoshima H."/>
            <person name="Schijlen E."/>
            <person name="Tajeshwar N."/>
            <person name="Catarino B."/>
            <person name="Hetherington A.J."/>
            <person name="Saltykova A."/>
            <person name="Bonnot C."/>
            <person name="Breuninger H."/>
            <person name="Symeonidi A."/>
            <person name="Radhakrishnan G.V."/>
            <person name="Van Nieuwerburgh F."/>
            <person name="Deforce D."/>
            <person name="Chang C."/>
            <person name="Karol K.G."/>
            <person name="Hedrich R."/>
            <person name="Ulvskov P."/>
            <person name="Glockner G."/>
            <person name="Delwiche C.F."/>
            <person name="Petrasek J."/>
            <person name="Van de Peer Y."/>
            <person name="Friml J."/>
            <person name="Beilby M."/>
            <person name="Dolan L."/>
            <person name="Kohara Y."/>
            <person name="Sugano S."/>
            <person name="Fujiyama A."/>
            <person name="Delaux P.-M."/>
            <person name="Quint M."/>
            <person name="TheiBen G."/>
            <person name="Hagemann M."/>
            <person name="Harholt J."/>
            <person name="Dunand C."/>
            <person name="Zachgo S."/>
            <person name="Langdale J."/>
            <person name="Maumus F."/>
            <person name="Straeten D.V.D."/>
            <person name="Gould S.B."/>
            <person name="Rensing S.A."/>
        </authorList>
    </citation>
    <scope>NUCLEOTIDE SEQUENCE [LARGE SCALE GENOMIC DNA]</scope>
    <source>
        <strain evidence="12 13">S276</strain>
    </source>
</reference>
<dbReference type="GO" id="GO:0016020">
    <property type="term" value="C:membrane"/>
    <property type="evidence" value="ECO:0007669"/>
    <property type="project" value="UniProtKB-SubCell"/>
</dbReference>
<feature type="transmembrane region" description="Helical" evidence="10">
    <location>
        <begin position="309"/>
        <end position="338"/>
    </location>
</feature>
<evidence type="ECO:0000256" key="10">
    <source>
        <dbReference type="SAM" id="Phobius"/>
    </source>
</evidence>
<dbReference type="Gramene" id="GBG71074">
    <property type="protein sequence ID" value="GBG71074"/>
    <property type="gene ID" value="CBR_g8373"/>
</dbReference>
<evidence type="ECO:0000256" key="5">
    <source>
        <dbReference type="ARBA" id="ARBA00022741"/>
    </source>
</evidence>
<proteinExistence type="inferred from homology"/>
<dbReference type="Pfam" id="PF00005">
    <property type="entry name" value="ABC_tran"/>
    <property type="match status" value="1"/>
</dbReference>
<dbReference type="GO" id="GO:0140359">
    <property type="term" value="F:ABC-type transporter activity"/>
    <property type="evidence" value="ECO:0007669"/>
    <property type="project" value="InterPro"/>
</dbReference>
<accession>A0A388KLY6</accession>
<dbReference type="Pfam" id="PF25158">
    <property type="entry name" value="ABCA11_C"/>
    <property type="match status" value="1"/>
</dbReference>
<evidence type="ECO:0000313" key="12">
    <source>
        <dbReference type="EMBL" id="GBG71074.1"/>
    </source>
</evidence>
<dbReference type="PANTHER" id="PTHR19229">
    <property type="entry name" value="ATP-BINDING CASSETTE TRANSPORTER SUBFAMILY A ABCA"/>
    <property type="match status" value="1"/>
</dbReference>
<dbReference type="SUPFAM" id="SSF52540">
    <property type="entry name" value="P-loop containing nucleoside triphosphate hydrolases"/>
    <property type="match status" value="1"/>
</dbReference>
<name>A0A388KLY6_CHABU</name>
<dbReference type="InterPro" id="IPR003593">
    <property type="entry name" value="AAA+_ATPase"/>
</dbReference>
<keyword evidence="6" id="KW-0067">ATP-binding</keyword>
<evidence type="ECO:0000256" key="6">
    <source>
        <dbReference type="ARBA" id="ARBA00022840"/>
    </source>
</evidence>
<keyword evidence="7 10" id="KW-1133">Transmembrane helix</keyword>
<feature type="transmembrane region" description="Helical" evidence="10">
    <location>
        <begin position="271"/>
        <end position="289"/>
    </location>
</feature>
<dbReference type="Pfam" id="PF12698">
    <property type="entry name" value="ABC2_membrane_3"/>
    <property type="match status" value="1"/>
</dbReference>
<feature type="transmembrane region" description="Helical" evidence="10">
    <location>
        <begin position="377"/>
        <end position="401"/>
    </location>
</feature>
<comment type="similarity">
    <text evidence="2">Belongs to the ABC transporter superfamily. ABCA family. CPR flippase (TC 3.A.1.211) subfamily.</text>
</comment>
<feature type="compositionally biased region" description="Basic and acidic residues" evidence="9">
    <location>
        <begin position="853"/>
        <end position="874"/>
    </location>
</feature>
<dbReference type="GO" id="GO:0005524">
    <property type="term" value="F:ATP binding"/>
    <property type="evidence" value="ECO:0007669"/>
    <property type="project" value="UniProtKB-KW"/>
</dbReference>
<keyword evidence="8 10" id="KW-0472">Membrane</keyword>
<dbReference type="PANTHER" id="PTHR19229:SF205">
    <property type="entry name" value="ABC TRANSPORTER A FAMILY MEMBER 1-RELATED"/>
    <property type="match status" value="1"/>
</dbReference>
<dbReference type="InterPro" id="IPR003439">
    <property type="entry name" value="ABC_transporter-like_ATP-bd"/>
</dbReference>
<dbReference type="PROSITE" id="PS00211">
    <property type="entry name" value="ABC_TRANSPORTER_1"/>
    <property type="match status" value="1"/>
</dbReference>
<feature type="domain" description="ABC transporter" evidence="11">
    <location>
        <begin position="570"/>
        <end position="820"/>
    </location>
</feature>
<dbReference type="InterPro" id="IPR013525">
    <property type="entry name" value="ABC2_TM"/>
</dbReference>
<dbReference type="CDD" id="cd03263">
    <property type="entry name" value="ABC_subfamily_A"/>
    <property type="match status" value="1"/>
</dbReference>
<evidence type="ECO:0000256" key="1">
    <source>
        <dbReference type="ARBA" id="ARBA00004141"/>
    </source>
</evidence>
<keyword evidence="4 10" id="KW-0812">Transmembrane</keyword>
<dbReference type="InterPro" id="IPR017871">
    <property type="entry name" value="ABC_transporter-like_CS"/>
</dbReference>
<evidence type="ECO:0000256" key="9">
    <source>
        <dbReference type="SAM" id="MobiDB-lite"/>
    </source>
</evidence>
<dbReference type="InterPro" id="IPR026082">
    <property type="entry name" value="ABCA"/>
</dbReference>
<dbReference type="GO" id="GO:0005319">
    <property type="term" value="F:lipid transporter activity"/>
    <property type="evidence" value="ECO:0007669"/>
    <property type="project" value="TreeGrafter"/>
</dbReference>
<comment type="subcellular location">
    <subcellularLocation>
        <location evidence="1">Membrane</location>
        <topology evidence="1">Multi-pass membrane protein</topology>
    </subcellularLocation>
</comment>
<feature type="region of interest" description="Disordered" evidence="9">
    <location>
        <begin position="524"/>
        <end position="543"/>
    </location>
</feature>
<feature type="transmembrane region" description="Helical" evidence="10">
    <location>
        <begin position="350"/>
        <end position="371"/>
    </location>
</feature>
<dbReference type="Proteomes" id="UP000265515">
    <property type="component" value="Unassembled WGS sequence"/>
</dbReference>
<sequence>MPAGSTALAAPPGAEEDGDAKGWAALFAQQCGAMMWKNFILSWRSRRATFLQLFSSFFFIFLIFCFDQAVRVRWRSVTVFKNIMDPEQKALTAIPSCSQGYNVKPGCYDFLYSPMSDNLVKDTVRAIMENNGKRKITTDNVLGFESAAAVDEWLLANPFRAMGALLFHNLTKQDGSQKVVACGSVERRLLGYGLQTNSTAKVNKRGDIEDANFMFQLPMQMAVERELARGLLRDCGVHNSIAEELKWDVSFSEFAHPAQELFSPVGTAGPFFLFAAAMFGFVVQMTALVRERELKLRQAMSTMGAFTSAYWVTWLAWEIALSVISSLFIVIFGMVFQFPFFLKNDLGVQFFHYFLFSLSMIGFAFMLSAFISKSSSAINVGFFVYIIGFLTLIVTMSGFPYEHDFSSKVRFFWSLFPPNSFSLGLKYMGDSTATKEDDGIKWRDRGKQLREDHCYSMAQIWNHYIISFFVFFTLAIYLDNVVPDPNGVRKPYYYFLTPAYWLGQGSTTEGGGCCTWTKRLSSKGRQQRSGGTERGQEGGDGAEEDMDVKAEEALVMQQASSGRIGSDVAVQLRGLVKAFPRKTTLKCGCCCRCRLHSTPEFHAVKGSWFNIEKGKLFCLLGPNGAGKTTTINCLTGVIPTTSGDALVYGDSIRDPSGMNRIRKRMGVCPQFDILWDTMTGREHLWMFASIKGMRKGKIAAEADQLLQKVRLTEAGNMRSASYSGGMKRRLSVAIAMIGDPAIVYLDEPTTGMDPISRRHVWDIIESAKAGRAIVLTTHSMEEADVLGDRIAIMAKGKLRCIGTSIHLKSRFGEGYIVNISVRKAAAAAAANGGGERRGAGNGAVAGGKNVAGGHEEGGQGERENGESVEGRQRQEEEEEAGKRVRAFFKTHLDVEATEDAGAYIKFLVSRKKEDALPDFFRRIDEAKEQLGVTDLQLSLSTMEEVFLRIARRAELESAAAEGRYEKVVLPNDQIVNVPVGAEAVLIPDSATAEAPYGLMIDLTWQQDDQGCLKVASFSLPRAAPASLQVAAEHLARANVLQTVGSFSRRRMGSFDNPMVGEAVSLPAGR</sequence>
<dbReference type="SMART" id="SM00382">
    <property type="entry name" value="AAA"/>
    <property type="match status" value="1"/>
</dbReference>
<evidence type="ECO:0000256" key="7">
    <source>
        <dbReference type="ARBA" id="ARBA00022989"/>
    </source>
</evidence>
<keyword evidence="5" id="KW-0547">Nucleotide-binding</keyword>
<dbReference type="InterPro" id="IPR027417">
    <property type="entry name" value="P-loop_NTPase"/>
</dbReference>
<dbReference type="FunFam" id="3.40.50.300:FF:000665">
    <property type="entry name" value="ABC transporter A family member 2"/>
    <property type="match status" value="1"/>
</dbReference>
<evidence type="ECO:0000313" key="13">
    <source>
        <dbReference type="Proteomes" id="UP000265515"/>
    </source>
</evidence>
<feature type="transmembrane region" description="Helical" evidence="10">
    <location>
        <begin position="460"/>
        <end position="478"/>
    </location>
</feature>
<dbReference type="EMBL" id="BFEA01000140">
    <property type="protein sequence ID" value="GBG71074.1"/>
    <property type="molecule type" value="Genomic_DNA"/>
</dbReference>
<comment type="caution">
    <text evidence="12">The sequence shown here is derived from an EMBL/GenBank/DDBJ whole genome shotgun (WGS) entry which is preliminary data.</text>
</comment>
<evidence type="ECO:0000256" key="8">
    <source>
        <dbReference type="ARBA" id="ARBA00023136"/>
    </source>
</evidence>
<keyword evidence="13" id="KW-1185">Reference proteome</keyword>
<evidence type="ECO:0000256" key="3">
    <source>
        <dbReference type="ARBA" id="ARBA00022448"/>
    </source>
</evidence>
<protein>
    <recommendedName>
        <fullName evidence="11">ABC transporter domain-containing protein</fullName>
    </recommendedName>
</protein>
<keyword evidence="3" id="KW-0813">Transport</keyword>
<dbReference type="Gene3D" id="3.40.50.300">
    <property type="entry name" value="P-loop containing nucleotide triphosphate hydrolases"/>
    <property type="match status" value="1"/>
</dbReference>
<dbReference type="GO" id="GO:0016887">
    <property type="term" value="F:ATP hydrolysis activity"/>
    <property type="evidence" value="ECO:0007669"/>
    <property type="project" value="InterPro"/>
</dbReference>
<evidence type="ECO:0000256" key="2">
    <source>
        <dbReference type="ARBA" id="ARBA00008526"/>
    </source>
</evidence>
<dbReference type="PROSITE" id="PS50893">
    <property type="entry name" value="ABC_TRANSPORTER_2"/>
    <property type="match status" value="1"/>
</dbReference>
<dbReference type="OMA" id="LAWYFEH"/>
<dbReference type="OrthoDB" id="10255969at2759"/>
<dbReference type="AlphaFoldDB" id="A0A388KLY6"/>